<comment type="caution">
    <text evidence="2">The sequence shown here is derived from an EMBL/GenBank/DDBJ whole genome shotgun (WGS) entry which is preliminary data.</text>
</comment>
<name>A0ABU6P1T2_9BACI</name>
<dbReference type="RefSeq" id="WP_066234658.1">
    <property type="nucleotide sequence ID" value="NZ_JARTFQ010000005.1"/>
</dbReference>
<reference evidence="2 3" key="1">
    <citation type="submission" date="2023-03" db="EMBL/GenBank/DDBJ databases">
        <title>Bacillus Genome Sequencing.</title>
        <authorList>
            <person name="Dunlap C."/>
        </authorList>
    </citation>
    <scope>NUCLEOTIDE SEQUENCE [LARGE SCALE GENOMIC DNA]</scope>
    <source>
        <strain evidence="2 3">NRS-1717</strain>
    </source>
</reference>
<dbReference type="InterPro" id="IPR036638">
    <property type="entry name" value="HLH_DNA-bd_sf"/>
</dbReference>
<sequence>MQIQDVTLNNLEDAIQSLRSQMIAAGMQKGLNHPDTISYSQQLDVLLNKYQCLMLHQEND</sequence>
<dbReference type="SUPFAM" id="SSF140500">
    <property type="entry name" value="BAS1536-like"/>
    <property type="match status" value="1"/>
</dbReference>
<dbReference type="EMBL" id="JARTFS010000012">
    <property type="protein sequence ID" value="MED4402474.1"/>
    <property type="molecule type" value="Genomic_DNA"/>
</dbReference>
<evidence type="ECO:0000256" key="1">
    <source>
        <dbReference type="SAM" id="Coils"/>
    </source>
</evidence>
<gene>
    <name evidence="2" type="ORF">P9271_14240</name>
</gene>
<evidence type="ECO:0000313" key="2">
    <source>
        <dbReference type="EMBL" id="MED4402474.1"/>
    </source>
</evidence>
<feature type="coiled-coil region" evidence="1">
    <location>
        <begin position="1"/>
        <end position="28"/>
    </location>
</feature>
<organism evidence="2 3">
    <name type="scientific">Metabacillus fastidiosus</name>
    <dbReference type="NCBI Taxonomy" id="1458"/>
    <lineage>
        <taxon>Bacteria</taxon>
        <taxon>Bacillati</taxon>
        <taxon>Bacillota</taxon>
        <taxon>Bacilli</taxon>
        <taxon>Bacillales</taxon>
        <taxon>Bacillaceae</taxon>
        <taxon>Metabacillus</taxon>
    </lineage>
</organism>
<dbReference type="InterPro" id="IPR018540">
    <property type="entry name" value="Spo0E-like"/>
</dbReference>
<dbReference type="Gene3D" id="4.10.280.10">
    <property type="entry name" value="Helix-loop-helix DNA-binding domain"/>
    <property type="match status" value="1"/>
</dbReference>
<keyword evidence="1" id="KW-0175">Coiled coil</keyword>
<keyword evidence="3" id="KW-1185">Reference proteome</keyword>
<dbReference type="Proteomes" id="UP001342826">
    <property type="component" value="Unassembled WGS sequence"/>
</dbReference>
<dbReference type="PANTHER" id="PTHR41263">
    <property type="entry name" value="ASPARTYL-PHOSPHATE PHOSPHATASE YISI"/>
    <property type="match status" value="1"/>
</dbReference>
<protein>
    <submittedName>
        <fullName evidence="2">Aspartyl-phosphate phosphatase Spo0E family protein</fullName>
    </submittedName>
</protein>
<dbReference type="InterPro" id="IPR053028">
    <property type="entry name" value="Spo0E-like_phosphatase"/>
</dbReference>
<accession>A0ABU6P1T2</accession>
<dbReference type="Pfam" id="PF09388">
    <property type="entry name" value="SpoOE-like"/>
    <property type="match status" value="1"/>
</dbReference>
<dbReference type="GeneID" id="301142885"/>
<proteinExistence type="predicted"/>
<evidence type="ECO:0000313" key="3">
    <source>
        <dbReference type="Proteomes" id="UP001342826"/>
    </source>
</evidence>
<dbReference type="PANTHER" id="PTHR41263:SF1">
    <property type="entry name" value="ASPARTYL-PHOSPHATE PHOSPHATASE YISI"/>
    <property type="match status" value="1"/>
</dbReference>
<dbReference type="InterPro" id="IPR037208">
    <property type="entry name" value="Spo0E-like_sf"/>
</dbReference>